<organism evidence="1">
    <name type="scientific">Sporolactobacillus sp. Y61</name>
    <dbReference type="NCBI Taxonomy" id="3160863"/>
    <lineage>
        <taxon>Bacteria</taxon>
        <taxon>Bacillati</taxon>
        <taxon>Bacillota</taxon>
        <taxon>Bacilli</taxon>
        <taxon>Bacillales</taxon>
        <taxon>Sporolactobacillaceae</taxon>
        <taxon>Sporolactobacillus</taxon>
    </lineage>
</organism>
<reference evidence="1" key="1">
    <citation type="submission" date="2024-06" db="EMBL/GenBank/DDBJ databases">
        <authorList>
            <person name="Fan A."/>
            <person name="Zhang F.Y."/>
            <person name="Zhang L."/>
        </authorList>
    </citation>
    <scope>NUCLEOTIDE SEQUENCE</scope>
    <source>
        <strain evidence="1">Y61</strain>
    </source>
</reference>
<accession>A0AAU8IIG5</accession>
<keyword evidence="1" id="KW-0378">Hydrolase</keyword>
<dbReference type="Gene3D" id="3.40.50.1000">
    <property type="entry name" value="HAD superfamily/HAD-like"/>
    <property type="match status" value="1"/>
</dbReference>
<dbReference type="RefSeq" id="WP_353949196.1">
    <property type="nucleotide sequence ID" value="NZ_CP159510.1"/>
</dbReference>
<dbReference type="GO" id="GO:0016787">
    <property type="term" value="F:hydrolase activity"/>
    <property type="evidence" value="ECO:0007669"/>
    <property type="project" value="UniProtKB-KW"/>
</dbReference>
<evidence type="ECO:0000313" key="1">
    <source>
        <dbReference type="EMBL" id="XCJ18117.1"/>
    </source>
</evidence>
<dbReference type="AlphaFoldDB" id="A0AAU8IIG5"/>
<dbReference type="EMBL" id="CP159510">
    <property type="protein sequence ID" value="XCJ18117.1"/>
    <property type="molecule type" value="Genomic_DNA"/>
</dbReference>
<sequence>MFKFKEQLKQKLNYYPKFNQEKLIQRIKLYPIVSFDIFDTLIKRDVAHPSDLFRLVQRNYHRLYGDLLNADFQSERELAEFRARAASDREEITFDEIYNQLTDYTPIERDRLKKLEINLELEMCQANPAFQDVYNWCRASGKKIFIISDMYLPQDVIERILRKNGYRGYCSLYLSCTYGLQKSSGSIFKKLISEQDIRPDQIIHVGDSCQADIQGARRAGISSVHIAKYRDRLLYENKRMSDNFDYQTLYAYINNHVVVTQDPFNDYYQFGYESFGPLLYGFSKWLHNELKKNKLHRVFFLSRDGYILKRAYETLYPDDSVISKYLYVSRRSLRVPFLRYAENYDSLIQELVLPRQFSISEFITALGLNLADSKRKLNTYNVDFDELHRRNAILSDRKIKWIYHHLQKEINENSLKEEANLTGYLRQNQVNGKFAIVDIGWVGSIQRYLRDILLKNHIDNQIKGYYIALTRDSRPYKEKYHLDFSGYVYDCANGRDARTPIGSFIGLIESLFLAQEGSTKTYMKNKNHSFEPVLFPYEYLNDGHYTKEALAVKAIQEGAIQFIKDYQASSLSPLLHVDQTIAFNNIYHMGIHPKKNEMKLFSFFRFFDNDQKTSLINNQSLYRYILRPQNFLLDFSHSKWKSAFLKNTVHIPVIHKFFRNG</sequence>
<name>A0AAU8IIG5_9BACL</name>
<gene>
    <name evidence="1" type="ORF">ABNN70_06640</name>
</gene>
<dbReference type="Gene3D" id="1.10.150.400">
    <property type="match status" value="1"/>
</dbReference>
<dbReference type="InterPro" id="IPR036412">
    <property type="entry name" value="HAD-like_sf"/>
</dbReference>
<proteinExistence type="predicted"/>
<dbReference type="Pfam" id="PF00702">
    <property type="entry name" value="Hydrolase"/>
    <property type="match status" value="1"/>
</dbReference>
<dbReference type="SUPFAM" id="SSF56784">
    <property type="entry name" value="HAD-like"/>
    <property type="match status" value="1"/>
</dbReference>
<dbReference type="InterPro" id="IPR023214">
    <property type="entry name" value="HAD_sf"/>
</dbReference>
<protein>
    <submittedName>
        <fullName evidence="1">HAD family hydrolase</fullName>
    </submittedName>
</protein>